<accession>A0A9D1FF82</accession>
<reference evidence="3" key="2">
    <citation type="journal article" date="2021" name="PeerJ">
        <title>Extensive microbial diversity within the chicken gut microbiome revealed by metagenomics and culture.</title>
        <authorList>
            <person name="Gilroy R."/>
            <person name="Ravi A."/>
            <person name="Getino M."/>
            <person name="Pursley I."/>
            <person name="Horton D.L."/>
            <person name="Alikhan N.F."/>
            <person name="Baker D."/>
            <person name="Gharbi K."/>
            <person name="Hall N."/>
            <person name="Watson M."/>
            <person name="Adriaenssens E.M."/>
            <person name="Foster-Nyarko E."/>
            <person name="Jarju S."/>
            <person name="Secka A."/>
            <person name="Antonio M."/>
            <person name="Oren A."/>
            <person name="Chaudhuri R.R."/>
            <person name="La Ragione R."/>
            <person name="Hildebrand F."/>
            <person name="Pallen M.J."/>
        </authorList>
    </citation>
    <scope>NUCLEOTIDE SEQUENCE</scope>
    <source>
        <strain evidence="3">ChiHjej10B9-9673</strain>
    </source>
</reference>
<dbReference type="EMBL" id="DVJK01000212">
    <property type="protein sequence ID" value="HIS67391.1"/>
    <property type="molecule type" value="Genomic_DNA"/>
</dbReference>
<evidence type="ECO:0000313" key="4">
    <source>
        <dbReference type="Proteomes" id="UP000824001"/>
    </source>
</evidence>
<dbReference type="Proteomes" id="UP000824001">
    <property type="component" value="Unassembled WGS sequence"/>
</dbReference>
<feature type="region of interest" description="Disordered" evidence="1">
    <location>
        <begin position="24"/>
        <end position="65"/>
    </location>
</feature>
<evidence type="ECO:0000313" key="3">
    <source>
        <dbReference type="EMBL" id="HIS67391.1"/>
    </source>
</evidence>
<feature type="chain" id="PRO_5038736276" evidence="2">
    <location>
        <begin position="22"/>
        <end position="92"/>
    </location>
</feature>
<gene>
    <name evidence="3" type="ORF">IAC18_07485</name>
</gene>
<comment type="caution">
    <text evidence="3">The sequence shown here is derived from an EMBL/GenBank/DDBJ whole genome shotgun (WGS) entry which is preliminary data.</text>
</comment>
<protein>
    <submittedName>
        <fullName evidence="3">Uncharacterized protein</fullName>
    </submittedName>
</protein>
<feature type="compositionally biased region" description="Low complexity" evidence="1">
    <location>
        <begin position="36"/>
        <end position="46"/>
    </location>
</feature>
<keyword evidence="2" id="KW-0732">Signal</keyword>
<organism evidence="3 4">
    <name type="scientific">Candidatus Scatomorpha merdipullorum</name>
    <dbReference type="NCBI Taxonomy" id="2840927"/>
    <lineage>
        <taxon>Bacteria</taxon>
        <taxon>Bacillati</taxon>
        <taxon>Bacillota</taxon>
        <taxon>Clostridia</taxon>
        <taxon>Eubacteriales</taxon>
        <taxon>Candidatus Scatomorpha</taxon>
    </lineage>
</organism>
<feature type="signal peptide" evidence="2">
    <location>
        <begin position="1"/>
        <end position="21"/>
    </location>
</feature>
<feature type="non-terminal residue" evidence="3">
    <location>
        <position position="92"/>
    </location>
</feature>
<proteinExistence type="predicted"/>
<feature type="compositionally biased region" description="Pro residues" evidence="1">
    <location>
        <begin position="51"/>
        <end position="61"/>
    </location>
</feature>
<name>A0A9D1FF82_9FIRM</name>
<sequence>MKQMKKFAALLLALAMVFALAACGGEPAENDPPAPEAETPSSAPETEPAETPEPTPDPTPAGPEFVQVAIGETVQLESLDAELTPNGFNSAQ</sequence>
<evidence type="ECO:0000256" key="2">
    <source>
        <dbReference type="SAM" id="SignalP"/>
    </source>
</evidence>
<dbReference type="AlphaFoldDB" id="A0A9D1FF82"/>
<evidence type="ECO:0000256" key="1">
    <source>
        <dbReference type="SAM" id="MobiDB-lite"/>
    </source>
</evidence>
<reference evidence="3" key="1">
    <citation type="submission" date="2020-10" db="EMBL/GenBank/DDBJ databases">
        <authorList>
            <person name="Gilroy R."/>
        </authorList>
    </citation>
    <scope>NUCLEOTIDE SEQUENCE</scope>
    <source>
        <strain evidence="3">ChiHjej10B9-9673</strain>
    </source>
</reference>
<dbReference type="PROSITE" id="PS51257">
    <property type="entry name" value="PROKAR_LIPOPROTEIN"/>
    <property type="match status" value="1"/>
</dbReference>